<dbReference type="Gene3D" id="1.10.30.50">
    <property type="match status" value="1"/>
</dbReference>
<dbReference type="EMBL" id="BAABIS010000001">
    <property type="protein sequence ID" value="GAA4884818.1"/>
    <property type="molecule type" value="Genomic_DNA"/>
</dbReference>
<dbReference type="RefSeq" id="WP_345701588.1">
    <property type="nucleotide sequence ID" value="NZ_BAABIS010000001.1"/>
</dbReference>
<feature type="domain" description="HNH nuclease" evidence="1">
    <location>
        <begin position="172"/>
        <end position="234"/>
    </location>
</feature>
<gene>
    <name evidence="2" type="ORF">GCM10023235_77220</name>
</gene>
<proteinExistence type="predicted"/>
<comment type="caution">
    <text evidence="2">The sequence shown here is derived from an EMBL/GenBank/DDBJ whole genome shotgun (WGS) entry which is preliminary data.</text>
</comment>
<evidence type="ECO:0000313" key="2">
    <source>
        <dbReference type="EMBL" id="GAA4884818.1"/>
    </source>
</evidence>
<dbReference type="SMART" id="SM00507">
    <property type="entry name" value="HNHc"/>
    <property type="match status" value="1"/>
</dbReference>
<dbReference type="Proteomes" id="UP001501752">
    <property type="component" value="Unassembled WGS sequence"/>
</dbReference>
<dbReference type="CDD" id="cd00085">
    <property type="entry name" value="HNHc"/>
    <property type="match status" value="1"/>
</dbReference>
<dbReference type="Pfam" id="PF01844">
    <property type="entry name" value="HNH"/>
    <property type="match status" value="1"/>
</dbReference>
<evidence type="ECO:0000259" key="1">
    <source>
        <dbReference type="SMART" id="SM00507"/>
    </source>
</evidence>
<name>A0ABP9EQK4_9ACTN</name>
<evidence type="ECO:0000313" key="3">
    <source>
        <dbReference type="Proteomes" id="UP001501752"/>
    </source>
</evidence>
<dbReference type="InterPro" id="IPR003615">
    <property type="entry name" value="HNH_nuc"/>
</dbReference>
<protein>
    <recommendedName>
        <fullName evidence="1">HNH nuclease domain-containing protein</fullName>
    </recommendedName>
</protein>
<sequence>MGGGGHQDVLAAEFEKHVSGGIDELRSLKYDPTQFVLMVKKWGAVGAAKRLLASGGDVSSGFSKLTMLGRLDASIEYAVCLPWFSELFTDEEIERAERRLELHEFAVDRFQRMPDPQWFLDLPSHRGPVEEVAAIPAARSYRQRVEVLEAQESAAGPARRPATGTEIVRSAAARALVTERSGGRCENPDCFSPGFEAVGRNGEPILEVDHVHGLAEGGRDHPVNMIAVCPNCHAVKTRGQDGQVAALGALFARVARERHADALAHG</sequence>
<accession>A0ABP9EQK4</accession>
<dbReference type="InterPro" id="IPR002711">
    <property type="entry name" value="HNH"/>
</dbReference>
<reference evidence="3" key="1">
    <citation type="journal article" date="2019" name="Int. J. Syst. Evol. Microbiol.">
        <title>The Global Catalogue of Microorganisms (GCM) 10K type strain sequencing project: providing services to taxonomists for standard genome sequencing and annotation.</title>
        <authorList>
            <consortium name="The Broad Institute Genomics Platform"/>
            <consortium name="The Broad Institute Genome Sequencing Center for Infectious Disease"/>
            <person name="Wu L."/>
            <person name="Ma J."/>
        </authorList>
    </citation>
    <scope>NUCLEOTIDE SEQUENCE [LARGE SCALE GENOMIC DNA]</scope>
    <source>
        <strain evidence="3">JCM 13006</strain>
    </source>
</reference>
<organism evidence="2 3">
    <name type="scientific">Kitasatospora terrestris</name>
    <dbReference type="NCBI Taxonomy" id="258051"/>
    <lineage>
        <taxon>Bacteria</taxon>
        <taxon>Bacillati</taxon>
        <taxon>Actinomycetota</taxon>
        <taxon>Actinomycetes</taxon>
        <taxon>Kitasatosporales</taxon>
        <taxon>Streptomycetaceae</taxon>
        <taxon>Kitasatospora</taxon>
    </lineage>
</organism>
<keyword evidence="3" id="KW-1185">Reference proteome</keyword>